<evidence type="ECO:0000313" key="3">
    <source>
        <dbReference type="Proteomes" id="UP001620645"/>
    </source>
</evidence>
<proteinExistence type="predicted"/>
<keyword evidence="1" id="KW-1133">Transmembrane helix</keyword>
<organism evidence="2 3">
    <name type="scientific">Heterodera schachtii</name>
    <name type="common">Sugarbeet cyst nematode worm</name>
    <name type="synonym">Tylenchus schachtii</name>
    <dbReference type="NCBI Taxonomy" id="97005"/>
    <lineage>
        <taxon>Eukaryota</taxon>
        <taxon>Metazoa</taxon>
        <taxon>Ecdysozoa</taxon>
        <taxon>Nematoda</taxon>
        <taxon>Chromadorea</taxon>
        <taxon>Rhabditida</taxon>
        <taxon>Tylenchina</taxon>
        <taxon>Tylenchomorpha</taxon>
        <taxon>Tylenchoidea</taxon>
        <taxon>Heteroderidae</taxon>
        <taxon>Heteroderinae</taxon>
        <taxon>Heterodera</taxon>
    </lineage>
</organism>
<dbReference type="AlphaFoldDB" id="A0ABD2J986"/>
<gene>
    <name evidence="2" type="ORF">niasHS_005376</name>
</gene>
<keyword evidence="1" id="KW-0812">Transmembrane</keyword>
<keyword evidence="3" id="KW-1185">Reference proteome</keyword>
<keyword evidence="1" id="KW-0472">Membrane</keyword>
<evidence type="ECO:0000256" key="1">
    <source>
        <dbReference type="SAM" id="Phobius"/>
    </source>
</evidence>
<comment type="caution">
    <text evidence="2">The sequence shown here is derived from an EMBL/GenBank/DDBJ whole genome shotgun (WGS) entry which is preliminary data.</text>
</comment>
<name>A0ABD2J986_HETSC</name>
<sequence length="268" mass="29097">MPSFLNYCPLSFPFLCAFIYCFFLCCCSTADGQQQQQQKQQQNMALLVDNNGTTPNSLATTPFQDPNKNNRSHVANPALGWLFFLSSFAASSPAVVENGTSAGILSQSAIASANKNSGKPPPLDFSLIKLRKAGTLDPPTGLELYLLIMLLVALCSILFTLALLCCCCCCCCGRHKPKCRQCYQQANEAWQSLDHPWRRALVPATTMTTTAPAHTSTIPRIPLPTRGWLMNNMPTMSSSSSLSSALANPQRRAPLKFSAAQPVKAAEI</sequence>
<feature type="transmembrane region" description="Helical" evidence="1">
    <location>
        <begin position="12"/>
        <end position="30"/>
    </location>
</feature>
<dbReference type="EMBL" id="JBICCN010000185">
    <property type="protein sequence ID" value="KAL3087137.1"/>
    <property type="molecule type" value="Genomic_DNA"/>
</dbReference>
<reference evidence="2 3" key="1">
    <citation type="submission" date="2024-10" db="EMBL/GenBank/DDBJ databases">
        <authorList>
            <person name="Kim D."/>
        </authorList>
    </citation>
    <scope>NUCLEOTIDE SEQUENCE [LARGE SCALE GENOMIC DNA]</scope>
    <source>
        <strain evidence="2">Taebaek</strain>
    </source>
</reference>
<dbReference type="Proteomes" id="UP001620645">
    <property type="component" value="Unassembled WGS sequence"/>
</dbReference>
<feature type="transmembrane region" description="Helical" evidence="1">
    <location>
        <begin position="78"/>
        <end position="96"/>
    </location>
</feature>
<protein>
    <submittedName>
        <fullName evidence="2">Uncharacterized protein</fullName>
    </submittedName>
</protein>
<feature type="transmembrane region" description="Helical" evidence="1">
    <location>
        <begin position="144"/>
        <end position="171"/>
    </location>
</feature>
<accession>A0ABD2J986</accession>
<evidence type="ECO:0000313" key="2">
    <source>
        <dbReference type="EMBL" id="KAL3087137.1"/>
    </source>
</evidence>